<organism evidence="6">
    <name type="scientific">Chromera velia CCMP2878</name>
    <dbReference type="NCBI Taxonomy" id="1169474"/>
    <lineage>
        <taxon>Eukaryota</taxon>
        <taxon>Sar</taxon>
        <taxon>Alveolata</taxon>
        <taxon>Colpodellida</taxon>
        <taxon>Chromeraceae</taxon>
        <taxon>Chromera</taxon>
    </lineage>
</organism>
<evidence type="ECO:0000256" key="5">
    <source>
        <dbReference type="SAM" id="MobiDB-lite"/>
    </source>
</evidence>
<dbReference type="GO" id="GO:0032977">
    <property type="term" value="F:membrane insertase activity"/>
    <property type="evidence" value="ECO:0007669"/>
    <property type="project" value="InterPro"/>
</dbReference>
<dbReference type="InterPro" id="IPR001708">
    <property type="entry name" value="YidC/ALB3/OXA1/COX18"/>
</dbReference>
<feature type="compositionally biased region" description="Polar residues" evidence="5">
    <location>
        <begin position="430"/>
        <end position="444"/>
    </location>
</feature>
<evidence type="ECO:0000256" key="3">
    <source>
        <dbReference type="ARBA" id="ARBA00022989"/>
    </source>
</evidence>
<dbReference type="VEuPathDB" id="CryptoDB:Cvel_10784"/>
<feature type="compositionally biased region" description="Basic and acidic residues" evidence="5">
    <location>
        <begin position="407"/>
        <end position="422"/>
    </location>
</feature>
<accession>A0A0G4I3W7</accession>
<keyword evidence="4" id="KW-0472">Membrane</keyword>
<proteinExistence type="predicted"/>
<dbReference type="PhylomeDB" id="A0A0G4I3W7"/>
<evidence type="ECO:0000256" key="2">
    <source>
        <dbReference type="ARBA" id="ARBA00022692"/>
    </source>
</evidence>
<reference evidence="6" key="1">
    <citation type="submission" date="2014-11" db="EMBL/GenBank/DDBJ databases">
        <authorList>
            <person name="Otto D Thomas"/>
            <person name="Naeem Raeece"/>
        </authorList>
    </citation>
    <scope>NUCLEOTIDE SEQUENCE</scope>
</reference>
<sequence>MLGAMPLSRHSGKRLWISRSVLISSSPFRPAVWLDNSSRAPSSRRTLTTTSSSGIRNFLGAPPSAHVKVDSLDTYFLLQSNPSEVSRDPHSIPEVSPPPPDIQIELPEDSQLALLDKCMTASVSRGVDLDAPFEPSFFVESIQSFISVLREATGCSWIAAAVVCAWIARLLASPLAVKATKDMRRSLLLTPIEISQRQEIEEAKKGGREEEAKRLEEKLAEWQKLTNFSPFPISQLLNVAVQSSIFLGFYRATSSFAERPDIFKSHALEKPLWLDSVALPDPYGLLSLMAVGALIFNVEVARGNELAMRRQAELNSGVPDKMLEEDRLLFYKWALRSTICLGASVSCGFPSTTVACWIANSSFTLFFNLLMRSKSVERLVDMPPLDPDGHVPPLQSTVVGADTPDSDFPRDADDQHGDRPTTKGEGVSGPRQSPYASSFETTESVLGHASYDATDSEKEKVNTFSDYSSHQKPKT</sequence>
<dbReference type="PANTHER" id="PTHR12428:SF65">
    <property type="entry name" value="CYTOCHROME C OXIDASE ASSEMBLY PROTEIN COX18, MITOCHONDRIAL"/>
    <property type="match status" value="1"/>
</dbReference>
<keyword evidence="3" id="KW-1133">Transmembrane helix</keyword>
<evidence type="ECO:0000256" key="4">
    <source>
        <dbReference type="ARBA" id="ARBA00023136"/>
    </source>
</evidence>
<feature type="region of interest" description="Disordered" evidence="5">
    <location>
        <begin position="384"/>
        <end position="475"/>
    </location>
</feature>
<keyword evidence="2" id="KW-0812">Transmembrane</keyword>
<comment type="subcellular location">
    <subcellularLocation>
        <location evidence="1">Membrane</location>
        <topology evidence="1">Multi-pass membrane protein</topology>
    </subcellularLocation>
</comment>
<gene>
    <name evidence="6" type="ORF">Cvel_10784</name>
</gene>
<evidence type="ECO:0000313" key="6">
    <source>
        <dbReference type="EMBL" id="CEM51676.1"/>
    </source>
</evidence>
<dbReference type="PANTHER" id="PTHR12428">
    <property type="entry name" value="OXA1"/>
    <property type="match status" value="1"/>
</dbReference>
<feature type="compositionally biased region" description="Polar residues" evidence="5">
    <location>
        <begin position="462"/>
        <end position="475"/>
    </location>
</feature>
<evidence type="ECO:0000256" key="1">
    <source>
        <dbReference type="ARBA" id="ARBA00004141"/>
    </source>
</evidence>
<name>A0A0G4I3W7_9ALVE</name>
<dbReference type="AlphaFoldDB" id="A0A0G4I3W7"/>
<dbReference type="GO" id="GO:0032979">
    <property type="term" value="P:protein insertion into mitochondrial inner membrane from matrix"/>
    <property type="evidence" value="ECO:0007669"/>
    <property type="project" value="TreeGrafter"/>
</dbReference>
<protein>
    <submittedName>
        <fullName evidence="6">Uncharacterized protein</fullName>
    </submittedName>
</protein>
<dbReference type="GO" id="GO:0005743">
    <property type="term" value="C:mitochondrial inner membrane"/>
    <property type="evidence" value="ECO:0007669"/>
    <property type="project" value="TreeGrafter"/>
</dbReference>
<dbReference type="EMBL" id="CDMZ01005022">
    <property type="protein sequence ID" value="CEM51676.1"/>
    <property type="molecule type" value="Genomic_DNA"/>
</dbReference>